<keyword evidence="8" id="KW-0902">Two-component regulatory system</keyword>
<comment type="catalytic activity">
    <reaction evidence="1">
        <text>ATP + protein L-histidine = ADP + protein N-phospho-L-histidine.</text>
        <dbReference type="EC" id="2.7.13.3"/>
    </reaction>
</comment>
<feature type="domain" description="Histidine kinase/HSP90-like ATPase" evidence="10">
    <location>
        <begin position="287"/>
        <end position="376"/>
    </location>
</feature>
<dbReference type="Proteomes" id="UP000327039">
    <property type="component" value="Unassembled WGS sequence"/>
</dbReference>
<proteinExistence type="predicted"/>
<keyword evidence="3" id="KW-0597">Phosphoprotein</keyword>
<evidence type="ECO:0000256" key="2">
    <source>
        <dbReference type="ARBA" id="ARBA00012438"/>
    </source>
</evidence>
<reference evidence="13" key="1">
    <citation type="submission" date="2019-09" db="EMBL/GenBank/DDBJ databases">
        <title>Mumia zhuanghuii sp. nov. isolated from the intestinal contents of plateau pika (Ochotona curzoniae) in the Qinghai-Tibet plateau of China.</title>
        <authorList>
            <person name="Tian Z."/>
        </authorList>
    </citation>
    <scope>NUCLEOTIDE SEQUENCE [LARGE SCALE GENOMIC DNA]</scope>
    <source>
        <strain evidence="13">DSM 25564</strain>
    </source>
</reference>
<sequence>MITSSPRRMRWVSMLPAAADAAIVTVCLLEALTVLYWADSSQTAVTFAAVVGIAVRRRLPWISVLLALPSVVLGLMTITPLVALYSLAVLERRRWLLITAGSVWLIALVQPWWGFDVELSFSALRLATGVMFTAAPIALGLLVRTRADLSMKLRDLAAARQNERQLIYTEMLMEERARIAREMHDVVSHQVSLIAVQAGALQMRSRDDTATRAADTIRSLAVQTLEELRQMVTVLKGSLHRVDGVTTDDEQPLVPQPSVADIRELVETSHPGATVNVDVPSLPAVYERTLFRAVQEGLTNARKHAPGADVSVVLTTRAGRIIVIVENGRAVDEPMALPGSGHGLIGLRERAKLLGGEAHVDSGPAGFRLTMDLPAPPAASREV</sequence>
<name>A0A5J5IR74_9MICO</name>
<keyword evidence="9" id="KW-1133">Transmembrane helix</keyword>
<evidence type="ECO:0000313" key="12">
    <source>
        <dbReference type="EMBL" id="KAA9084141.1"/>
    </source>
</evidence>
<dbReference type="Pfam" id="PF02518">
    <property type="entry name" value="HATPase_c"/>
    <property type="match status" value="1"/>
</dbReference>
<dbReference type="InterPro" id="IPR003594">
    <property type="entry name" value="HATPase_dom"/>
</dbReference>
<comment type="caution">
    <text evidence="12">The sequence shown here is derived from an EMBL/GenBank/DDBJ whole genome shotgun (WGS) entry which is preliminary data.</text>
</comment>
<dbReference type="Gene3D" id="1.20.5.1930">
    <property type="match status" value="1"/>
</dbReference>
<evidence type="ECO:0000313" key="13">
    <source>
        <dbReference type="Proteomes" id="UP000327039"/>
    </source>
</evidence>
<feature type="transmembrane region" description="Helical" evidence="9">
    <location>
        <begin position="95"/>
        <end position="113"/>
    </location>
</feature>
<feature type="transmembrane region" description="Helical" evidence="9">
    <location>
        <begin position="12"/>
        <end position="38"/>
    </location>
</feature>
<keyword evidence="6 12" id="KW-0418">Kinase</keyword>
<dbReference type="Gene3D" id="3.30.565.10">
    <property type="entry name" value="Histidine kinase-like ATPase, C-terminal domain"/>
    <property type="match status" value="1"/>
</dbReference>
<keyword evidence="7" id="KW-0067">ATP-binding</keyword>
<keyword evidence="9" id="KW-0472">Membrane</keyword>
<evidence type="ECO:0000256" key="5">
    <source>
        <dbReference type="ARBA" id="ARBA00022741"/>
    </source>
</evidence>
<evidence type="ECO:0000256" key="8">
    <source>
        <dbReference type="ARBA" id="ARBA00023012"/>
    </source>
</evidence>
<evidence type="ECO:0000256" key="9">
    <source>
        <dbReference type="SAM" id="Phobius"/>
    </source>
</evidence>
<keyword evidence="4" id="KW-0808">Transferase</keyword>
<dbReference type="PANTHER" id="PTHR24421">
    <property type="entry name" value="NITRATE/NITRITE SENSOR PROTEIN NARX-RELATED"/>
    <property type="match status" value="1"/>
</dbReference>
<dbReference type="GO" id="GO:0000155">
    <property type="term" value="F:phosphorelay sensor kinase activity"/>
    <property type="evidence" value="ECO:0007669"/>
    <property type="project" value="InterPro"/>
</dbReference>
<keyword evidence="13" id="KW-1185">Reference proteome</keyword>
<feature type="transmembrane region" description="Helical" evidence="9">
    <location>
        <begin position="119"/>
        <end position="143"/>
    </location>
</feature>
<dbReference type="InterPro" id="IPR050482">
    <property type="entry name" value="Sensor_HK_TwoCompSys"/>
</dbReference>
<dbReference type="InterPro" id="IPR036890">
    <property type="entry name" value="HATPase_C_sf"/>
</dbReference>
<evidence type="ECO:0000256" key="1">
    <source>
        <dbReference type="ARBA" id="ARBA00000085"/>
    </source>
</evidence>
<feature type="transmembrane region" description="Helical" evidence="9">
    <location>
        <begin position="58"/>
        <end position="83"/>
    </location>
</feature>
<evidence type="ECO:0000256" key="4">
    <source>
        <dbReference type="ARBA" id="ARBA00022679"/>
    </source>
</evidence>
<evidence type="ECO:0000256" key="3">
    <source>
        <dbReference type="ARBA" id="ARBA00022553"/>
    </source>
</evidence>
<dbReference type="CDD" id="cd16917">
    <property type="entry name" value="HATPase_UhpB-NarQ-NarX-like"/>
    <property type="match status" value="1"/>
</dbReference>
<evidence type="ECO:0000259" key="11">
    <source>
        <dbReference type="Pfam" id="PF07730"/>
    </source>
</evidence>
<dbReference type="InterPro" id="IPR011712">
    <property type="entry name" value="Sig_transdc_His_kin_sub3_dim/P"/>
</dbReference>
<evidence type="ECO:0000259" key="10">
    <source>
        <dbReference type="Pfam" id="PF02518"/>
    </source>
</evidence>
<dbReference type="EC" id="2.7.13.3" evidence="2"/>
<gene>
    <name evidence="12" type="ORF">F6B42_14270</name>
</gene>
<organism evidence="12 13">
    <name type="scientific">Microbacterium radiodurans</name>
    <dbReference type="NCBI Taxonomy" id="661398"/>
    <lineage>
        <taxon>Bacteria</taxon>
        <taxon>Bacillati</taxon>
        <taxon>Actinomycetota</taxon>
        <taxon>Actinomycetes</taxon>
        <taxon>Micrococcales</taxon>
        <taxon>Microbacteriaceae</taxon>
        <taxon>Microbacterium</taxon>
    </lineage>
</organism>
<dbReference type="GO" id="GO:0005524">
    <property type="term" value="F:ATP binding"/>
    <property type="evidence" value="ECO:0007669"/>
    <property type="project" value="UniProtKB-KW"/>
</dbReference>
<dbReference type="Pfam" id="PF07730">
    <property type="entry name" value="HisKA_3"/>
    <property type="match status" value="1"/>
</dbReference>
<evidence type="ECO:0000256" key="6">
    <source>
        <dbReference type="ARBA" id="ARBA00022777"/>
    </source>
</evidence>
<evidence type="ECO:0000256" key="7">
    <source>
        <dbReference type="ARBA" id="ARBA00022840"/>
    </source>
</evidence>
<protein>
    <recommendedName>
        <fullName evidence="2">histidine kinase</fullName>
        <ecNumber evidence="2">2.7.13.3</ecNumber>
    </recommendedName>
</protein>
<keyword evidence="9" id="KW-0812">Transmembrane</keyword>
<dbReference type="GO" id="GO:0046983">
    <property type="term" value="F:protein dimerization activity"/>
    <property type="evidence" value="ECO:0007669"/>
    <property type="project" value="InterPro"/>
</dbReference>
<dbReference type="AlphaFoldDB" id="A0A5J5IR74"/>
<dbReference type="GO" id="GO:0016020">
    <property type="term" value="C:membrane"/>
    <property type="evidence" value="ECO:0007669"/>
    <property type="project" value="InterPro"/>
</dbReference>
<dbReference type="EMBL" id="VYRZ01000004">
    <property type="protein sequence ID" value="KAA9084141.1"/>
    <property type="molecule type" value="Genomic_DNA"/>
</dbReference>
<accession>A0A5J5IR74</accession>
<dbReference type="SUPFAM" id="SSF55874">
    <property type="entry name" value="ATPase domain of HSP90 chaperone/DNA topoisomerase II/histidine kinase"/>
    <property type="match status" value="1"/>
</dbReference>
<dbReference type="OrthoDB" id="227596at2"/>
<feature type="domain" description="Signal transduction histidine kinase subgroup 3 dimerisation and phosphoacceptor" evidence="11">
    <location>
        <begin position="175"/>
        <end position="236"/>
    </location>
</feature>
<dbReference type="PANTHER" id="PTHR24421:SF10">
    <property type="entry name" value="NITRATE_NITRITE SENSOR PROTEIN NARQ"/>
    <property type="match status" value="1"/>
</dbReference>
<keyword evidence="5" id="KW-0547">Nucleotide-binding</keyword>